<name>A0A6J4P1I0_9ACTN</name>
<dbReference type="EMBL" id="CADCUM010000117">
    <property type="protein sequence ID" value="CAA9401081.1"/>
    <property type="molecule type" value="Genomic_DNA"/>
</dbReference>
<evidence type="ECO:0000256" key="1">
    <source>
        <dbReference type="SAM" id="MobiDB-lite"/>
    </source>
</evidence>
<proteinExistence type="predicted"/>
<feature type="non-terminal residue" evidence="2">
    <location>
        <position position="1"/>
    </location>
</feature>
<sequence length="129" mass="13873">GPRRPGPAAAGARPDRPRLRRAARRAAAGPRGTDVRGPLPAVLQAGLRRDAVPVADDAAHRAGHGAAAQHRPVRDRRLHGRGVHLARLVQLPLHRARRRAAECLPRPLPRRARRSAGLRREAGDPAAPL</sequence>
<feature type="non-terminal residue" evidence="2">
    <location>
        <position position="129"/>
    </location>
</feature>
<reference evidence="2" key="1">
    <citation type="submission" date="2020-02" db="EMBL/GenBank/DDBJ databases">
        <authorList>
            <person name="Meier V. D."/>
        </authorList>
    </citation>
    <scope>NUCLEOTIDE SEQUENCE</scope>
    <source>
        <strain evidence="2">AVDCRST_MAG32</strain>
    </source>
</reference>
<feature type="compositionally biased region" description="Basic residues" evidence="1">
    <location>
        <begin position="108"/>
        <end position="117"/>
    </location>
</feature>
<dbReference type="AlphaFoldDB" id="A0A6J4P1I0"/>
<feature type="region of interest" description="Disordered" evidence="1">
    <location>
        <begin position="104"/>
        <end position="129"/>
    </location>
</feature>
<gene>
    <name evidence="2" type="ORF">AVDCRST_MAG32-2958</name>
</gene>
<protein>
    <submittedName>
        <fullName evidence="2">Transcriptional regulator, AraC family</fullName>
    </submittedName>
</protein>
<evidence type="ECO:0000313" key="2">
    <source>
        <dbReference type="EMBL" id="CAA9401081.1"/>
    </source>
</evidence>
<feature type="compositionally biased region" description="Low complexity" evidence="1">
    <location>
        <begin position="1"/>
        <end position="12"/>
    </location>
</feature>
<organism evidence="2">
    <name type="scientific">uncultured Nocardioides sp</name>
    <dbReference type="NCBI Taxonomy" id="198441"/>
    <lineage>
        <taxon>Bacteria</taxon>
        <taxon>Bacillati</taxon>
        <taxon>Actinomycetota</taxon>
        <taxon>Actinomycetes</taxon>
        <taxon>Propionibacteriales</taxon>
        <taxon>Nocardioidaceae</taxon>
        <taxon>Nocardioides</taxon>
        <taxon>environmental samples</taxon>
    </lineage>
</organism>
<accession>A0A6J4P1I0</accession>
<feature type="region of interest" description="Disordered" evidence="1">
    <location>
        <begin position="1"/>
        <end position="39"/>
    </location>
</feature>